<keyword evidence="6" id="KW-0119">Carbohydrate metabolism</keyword>
<proteinExistence type="predicted"/>
<comment type="caution">
    <text evidence="9">The sequence shown here is derived from an EMBL/GenBank/DDBJ whole genome shotgun (WGS) entry which is preliminary data.</text>
</comment>
<evidence type="ECO:0000256" key="2">
    <source>
        <dbReference type="ARBA" id="ARBA00022525"/>
    </source>
</evidence>
<dbReference type="EMBL" id="JBHUON010000024">
    <property type="protein sequence ID" value="MFD2866332.1"/>
    <property type="molecule type" value="Genomic_DNA"/>
</dbReference>
<evidence type="ECO:0000256" key="7">
    <source>
        <dbReference type="ARBA" id="ARBA00023326"/>
    </source>
</evidence>
<keyword evidence="10" id="KW-1185">Reference proteome</keyword>
<keyword evidence="7" id="KW-0624">Polysaccharide degradation</keyword>
<dbReference type="PANTHER" id="PTHR38050">
    <property type="match status" value="1"/>
</dbReference>
<dbReference type="PANTHER" id="PTHR38050:SF2">
    <property type="entry name" value="FERULOYL ESTERASE C-RELATED"/>
    <property type="match status" value="1"/>
</dbReference>
<dbReference type="InterPro" id="IPR043595">
    <property type="entry name" value="FaeB/C/D"/>
</dbReference>
<feature type="domain" description="Peptidase S9 prolyl oligopeptidase catalytic" evidence="8">
    <location>
        <begin position="93"/>
        <end position="160"/>
    </location>
</feature>
<evidence type="ECO:0000256" key="5">
    <source>
        <dbReference type="ARBA" id="ARBA00022801"/>
    </source>
</evidence>
<evidence type="ECO:0000256" key="3">
    <source>
        <dbReference type="ARBA" id="ARBA00022651"/>
    </source>
</evidence>
<evidence type="ECO:0000313" key="10">
    <source>
        <dbReference type="Proteomes" id="UP001597601"/>
    </source>
</evidence>
<protein>
    <submittedName>
        <fullName evidence="9">Alpha/beta hydrolase family esterase</fullName>
    </submittedName>
</protein>
<evidence type="ECO:0000256" key="1">
    <source>
        <dbReference type="ARBA" id="ARBA00004613"/>
    </source>
</evidence>
<evidence type="ECO:0000259" key="8">
    <source>
        <dbReference type="Pfam" id="PF00326"/>
    </source>
</evidence>
<dbReference type="Gene3D" id="3.40.50.1820">
    <property type="entry name" value="alpha/beta hydrolase"/>
    <property type="match status" value="1"/>
</dbReference>
<keyword evidence="4" id="KW-0732">Signal</keyword>
<name>A0ABW5XSU7_9SPHI</name>
<keyword evidence="5 9" id="KW-0378">Hydrolase</keyword>
<evidence type="ECO:0000256" key="4">
    <source>
        <dbReference type="ARBA" id="ARBA00022729"/>
    </source>
</evidence>
<keyword evidence="3" id="KW-0858">Xylan degradation</keyword>
<dbReference type="Pfam" id="PF00326">
    <property type="entry name" value="Peptidase_S9"/>
    <property type="match status" value="1"/>
</dbReference>
<dbReference type="Proteomes" id="UP001597601">
    <property type="component" value="Unassembled WGS sequence"/>
</dbReference>
<evidence type="ECO:0000313" key="9">
    <source>
        <dbReference type="EMBL" id="MFD2866332.1"/>
    </source>
</evidence>
<evidence type="ECO:0000256" key="6">
    <source>
        <dbReference type="ARBA" id="ARBA00023277"/>
    </source>
</evidence>
<dbReference type="InterPro" id="IPR001375">
    <property type="entry name" value="Peptidase_S9_cat"/>
</dbReference>
<dbReference type="RefSeq" id="WP_377133746.1">
    <property type="nucleotide sequence ID" value="NZ_JBHUHN010000001.1"/>
</dbReference>
<organism evidence="9 10">
    <name type="scientific">Mucilaginibacter antarcticus</name>
    <dbReference type="NCBI Taxonomy" id="1855725"/>
    <lineage>
        <taxon>Bacteria</taxon>
        <taxon>Pseudomonadati</taxon>
        <taxon>Bacteroidota</taxon>
        <taxon>Sphingobacteriia</taxon>
        <taxon>Sphingobacteriales</taxon>
        <taxon>Sphingobacteriaceae</taxon>
        <taxon>Mucilaginibacter</taxon>
    </lineage>
</organism>
<keyword evidence="2" id="KW-0964">Secreted</keyword>
<accession>A0ABW5XSU7</accession>
<dbReference type="InterPro" id="IPR029058">
    <property type="entry name" value="AB_hydrolase_fold"/>
</dbReference>
<dbReference type="GO" id="GO:0016787">
    <property type="term" value="F:hydrolase activity"/>
    <property type="evidence" value="ECO:0007669"/>
    <property type="project" value="UniProtKB-KW"/>
</dbReference>
<sequence>MRYLFTLLFIITSLQSFPQDKGREVKGQLTIDGNKRSFLTYIPNTTKPGKVPLVLSLHGGFASPKGMFKLANFKPVADKGQFIVICPASKRIWHDGNDDSGIDDVKFIGKLIDYAIDNYNIDPKRVYVTGISNGGFMTARLACQLNERIAGIAIVAATLDIGEGYDLKRPMPALYIHGTKDPIVSYDGGKLFGRKIYSHDAIVQKWVTLDGCLPDPVLTELPDVADDGTSILKAEYQNPKNGMKVLSYTVFNGGHTWPNGKQYLPTFIIGKTSRNLDACQEIWNFFKQYKLGH</sequence>
<gene>
    <name evidence="9" type="ORF">ACFSYC_16670</name>
</gene>
<comment type="subcellular location">
    <subcellularLocation>
        <location evidence="1">Secreted</location>
    </subcellularLocation>
</comment>
<dbReference type="SUPFAM" id="SSF53474">
    <property type="entry name" value="alpha/beta-Hydrolases"/>
    <property type="match status" value="1"/>
</dbReference>
<reference evidence="10" key="1">
    <citation type="journal article" date="2019" name="Int. J. Syst. Evol. Microbiol.">
        <title>The Global Catalogue of Microorganisms (GCM) 10K type strain sequencing project: providing services to taxonomists for standard genome sequencing and annotation.</title>
        <authorList>
            <consortium name="The Broad Institute Genomics Platform"/>
            <consortium name="The Broad Institute Genome Sequencing Center for Infectious Disease"/>
            <person name="Wu L."/>
            <person name="Ma J."/>
        </authorList>
    </citation>
    <scope>NUCLEOTIDE SEQUENCE [LARGE SCALE GENOMIC DNA]</scope>
    <source>
        <strain evidence="10">KCTC 52232</strain>
    </source>
</reference>